<keyword evidence="2" id="KW-0472">Membrane</keyword>
<dbReference type="SMART" id="SM00166">
    <property type="entry name" value="UBX"/>
    <property type="match status" value="1"/>
</dbReference>
<dbReference type="Gene3D" id="3.10.20.90">
    <property type="entry name" value="Phosphatidylinositol 3-kinase Catalytic Subunit, Chain A, domain 1"/>
    <property type="match status" value="1"/>
</dbReference>
<dbReference type="InterPro" id="IPR001012">
    <property type="entry name" value="UBX_dom"/>
</dbReference>
<dbReference type="GO" id="GO:0036503">
    <property type="term" value="P:ERAD pathway"/>
    <property type="evidence" value="ECO:0007669"/>
    <property type="project" value="TreeGrafter"/>
</dbReference>
<dbReference type="GO" id="GO:0043130">
    <property type="term" value="F:ubiquitin binding"/>
    <property type="evidence" value="ECO:0007669"/>
    <property type="project" value="TreeGrafter"/>
</dbReference>
<gene>
    <name evidence="4" type="ORF">X943_002429</name>
</gene>
<reference evidence="4" key="2">
    <citation type="submission" date="2021-05" db="EMBL/GenBank/DDBJ databases">
        <authorList>
            <person name="Pain A."/>
        </authorList>
    </citation>
    <scope>NUCLEOTIDE SEQUENCE</scope>
    <source>
        <strain evidence="4">1802A</strain>
    </source>
</reference>
<protein>
    <recommendedName>
        <fullName evidence="3">UBX domain-containing protein</fullName>
    </recommendedName>
</protein>
<sequence>MDCLKRHIYSTHRHLLRFYSKICTILSGILGYIIGFFATSRRMLTNLFGASSESFARQFESKYGPLHPKFFEGSIQAAQSAAFRDGKLLAVYIQSGQDHVSGAILTHKLVIEVLDTNCIFYAGYAKGCRMRRLIQNLGVTRFPHLSIMSMKSQTDYTLVARVEDFSSVSSVILQIVSAMDNPTVSVAPLRGEFDSSRSIIEEQNAEFQRAVEADRARMLAHQLEHSESIHHRRQKEELAQKRQALITERKAFAKEYSKTHPTGNTKIRVRLPSGATVESVFNKDDPVQKLYDWVGAAEYFSEKPVHIPYTFDLSMLHPSTTLDDRSQTLEDADLYPNASLVLISRDDSDEEDV</sequence>
<name>A0AAD9LJ57_BABDI</name>
<dbReference type="SUPFAM" id="SSF52833">
    <property type="entry name" value="Thioredoxin-like"/>
    <property type="match status" value="1"/>
</dbReference>
<dbReference type="InterPro" id="IPR029071">
    <property type="entry name" value="Ubiquitin-like_domsf"/>
</dbReference>
<organism evidence="4 5">
    <name type="scientific">Babesia divergens</name>
    <dbReference type="NCBI Taxonomy" id="32595"/>
    <lineage>
        <taxon>Eukaryota</taxon>
        <taxon>Sar</taxon>
        <taxon>Alveolata</taxon>
        <taxon>Apicomplexa</taxon>
        <taxon>Aconoidasida</taxon>
        <taxon>Piroplasmida</taxon>
        <taxon>Babesiidae</taxon>
        <taxon>Babesia</taxon>
    </lineage>
</organism>
<dbReference type="CDD" id="cd01767">
    <property type="entry name" value="UBX"/>
    <property type="match status" value="1"/>
</dbReference>
<evidence type="ECO:0000313" key="4">
    <source>
        <dbReference type="EMBL" id="KAK1937507.1"/>
    </source>
</evidence>
<dbReference type="InterPro" id="IPR050730">
    <property type="entry name" value="UBX_domain-protein"/>
</dbReference>
<evidence type="ECO:0000256" key="2">
    <source>
        <dbReference type="SAM" id="Phobius"/>
    </source>
</evidence>
<evidence type="ECO:0000259" key="3">
    <source>
        <dbReference type="PROSITE" id="PS50033"/>
    </source>
</evidence>
<evidence type="ECO:0000256" key="1">
    <source>
        <dbReference type="ARBA" id="ARBA00023054"/>
    </source>
</evidence>
<dbReference type="AlphaFoldDB" id="A0AAD9LJ57"/>
<keyword evidence="2" id="KW-0812">Transmembrane</keyword>
<comment type="caution">
    <text evidence="4">The sequence shown here is derived from an EMBL/GenBank/DDBJ whole genome shotgun (WGS) entry which is preliminary data.</text>
</comment>
<dbReference type="InterPro" id="IPR006577">
    <property type="entry name" value="UAS"/>
</dbReference>
<dbReference type="InterPro" id="IPR036249">
    <property type="entry name" value="Thioredoxin-like_sf"/>
</dbReference>
<keyword evidence="5" id="KW-1185">Reference proteome</keyword>
<dbReference type="EMBL" id="JAHBMH010000033">
    <property type="protein sequence ID" value="KAK1937507.1"/>
    <property type="molecule type" value="Genomic_DNA"/>
</dbReference>
<dbReference type="PANTHER" id="PTHR23322">
    <property type="entry name" value="FAS-ASSOCIATED PROTEIN"/>
    <property type="match status" value="1"/>
</dbReference>
<dbReference type="SMART" id="SM00594">
    <property type="entry name" value="UAS"/>
    <property type="match status" value="1"/>
</dbReference>
<accession>A0AAD9LJ57</accession>
<dbReference type="Pfam" id="PF21021">
    <property type="entry name" value="FAF1"/>
    <property type="match status" value="1"/>
</dbReference>
<dbReference type="Pfam" id="PF00789">
    <property type="entry name" value="UBX"/>
    <property type="match status" value="1"/>
</dbReference>
<dbReference type="GO" id="GO:0005783">
    <property type="term" value="C:endoplasmic reticulum"/>
    <property type="evidence" value="ECO:0007669"/>
    <property type="project" value="TreeGrafter"/>
</dbReference>
<keyword evidence="1" id="KW-0175">Coiled coil</keyword>
<evidence type="ECO:0000313" key="5">
    <source>
        <dbReference type="Proteomes" id="UP001195914"/>
    </source>
</evidence>
<dbReference type="PANTHER" id="PTHR23322:SF1">
    <property type="entry name" value="FAS-ASSOCIATED FACTOR 2"/>
    <property type="match status" value="1"/>
</dbReference>
<keyword evidence="2" id="KW-1133">Transmembrane helix</keyword>
<dbReference type="SUPFAM" id="SSF54236">
    <property type="entry name" value="Ubiquitin-like"/>
    <property type="match status" value="1"/>
</dbReference>
<dbReference type="Proteomes" id="UP001195914">
    <property type="component" value="Unassembled WGS sequence"/>
</dbReference>
<feature type="transmembrane region" description="Helical" evidence="2">
    <location>
        <begin position="18"/>
        <end position="38"/>
    </location>
</feature>
<proteinExistence type="predicted"/>
<dbReference type="InterPro" id="IPR049483">
    <property type="entry name" value="FAF1_2-like_UAS"/>
</dbReference>
<reference evidence="4" key="1">
    <citation type="journal article" date="2014" name="Nucleic Acids Res.">
        <title>The evolutionary dynamics of variant antigen genes in Babesia reveal a history of genomic innovation underlying host-parasite interaction.</title>
        <authorList>
            <person name="Jackson A.P."/>
            <person name="Otto T.D."/>
            <person name="Darby A."/>
            <person name="Ramaprasad A."/>
            <person name="Xia D."/>
            <person name="Echaide I.E."/>
            <person name="Farber M."/>
            <person name="Gahlot S."/>
            <person name="Gamble J."/>
            <person name="Gupta D."/>
            <person name="Gupta Y."/>
            <person name="Jackson L."/>
            <person name="Malandrin L."/>
            <person name="Malas T.B."/>
            <person name="Moussa E."/>
            <person name="Nair M."/>
            <person name="Reid A.J."/>
            <person name="Sanders M."/>
            <person name="Sharma J."/>
            <person name="Tracey A."/>
            <person name="Quail M.A."/>
            <person name="Weir W."/>
            <person name="Wastling J.M."/>
            <person name="Hall N."/>
            <person name="Willadsen P."/>
            <person name="Lingelbach K."/>
            <person name="Shiels B."/>
            <person name="Tait A."/>
            <person name="Berriman M."/>
            <person name="Allred D.R."/>
            <person name="Pain A."/>
        </authorList>
    </citation>
    <scope>NUCLEOTIDE SEQUENCE</scope>
    <source>
        <strain evidence="4">1802A</strain>
    </source>
</reference>
<dbReference type="Gene3D" id="3.40.30.10">
    <property type="entry name" value="Glutaredoxin"/>
    <property type="match status" value="1"/>
</dbReference>
<dbReference type="PROSITE" id="PS50033">
    <property type="entry name" value="UBX"/>
    <property type="match status" value="1"/>
</dbReference>
<feature type="domain" description="UBX" evidence="3">
    <location>
        <begin position="260"/>
        <end position="342"/>
    </location>
</feature>